<organism evidence="1 3">
    <name type="scientific">Pectobacterium wasabiae</name>
    <dbReference type="NCBI Taxonomy" id="55208"/>
    <lineage>
        <taxon>Bacteria</taxon>
        <taxon>Pseudomonadati</taxon>
        <taxon>Pseudomonadota</taxon>
        <taxon>Gammaproteobacteria</taxon>
        <taxon>Enterobacterales</taxon>
        <taxon>Pectobacteriaceae</taxon>
        <taxon>Pectobacterium</taxon>
    </lineage>
</organism>
<evidence type="ECO:0000313" key="1">
    <source>
        <dbReference type="EMBL" id="KFX09899.1"/>
    </source>
</evidence>
<dbReference type="AlphaFoldDB" id="A0AAW3ELW8"/>
<evidence type="ECO:0000313" key="3">
    <source>
        <dbReference type="Proteomes" id="UP000029257"/>
    </source>
</evidence>
<dbReference type="Proteomes" id="UP000029257">
    <property type="component" value="Unassembled WGS sequence"/>
</dbReference>
<gene>
    <name evidence="1" type="ORF">JV38_02970</name>
    <name evidence="2" type="ORF">KU73_06695</name>
</gene>
<keyword evidence="4" id="KW-1185">Reference proteome</keyword>
<name>A0AAW3ELW8_9GAMM</name>
<proteinExistence type="predicted"/>
<evidence type="ECO:0000313" key="4">
    <source>
        <dbReference type="Proteomes" id="UP000029436"/>
    </source>
</evidence>
<dbReference type="Proteomes" id="UP000029436">
    <property type="component" value="Unassembled WGS sequence"/>
</dbReference>
<reference evidence="3 4" key="1">
    <citation type="submission" date="2014-08" db="EMBL/GenBank/DDBJ databases">
        <title>Genome sequences of NCPPB Pectobacterium isolates.</title>
        <authorList>
            <person name="Glover R.H."/>
            <person name="Sapp M."/>
            <person name="Elphinstone J."/>
        </authorList>
    </citation>
    <scope>NUCLEOTIDE SEQUENCE [LARGE SCALE GENOMIC DNA]</scope>
    <source>
        <strain evidence="1 3">NCPPB 3701</strain>
        <strain evidence="2 4">NCPPB3702</strain>
    </source>
</reference>
<protein>
    <submittedName>
        <fullName evidence="1">Uncharacterized protein</fullName>
    </submittedName>
</protein>
<evidence type="ECO:0000313" key="2">
    <source>
        <dbReference type="EMBL" id="KGA30101.1"/>
    </source>
</evidence>
<sequence length="66" mass="7513">MEIDKSQLNAAQKSKKLQMAKSPAKSFVQMLTGHIYAALSETKISKRHFLAAFLRQSRAGRNHKKR</sequence>
<accession>A0AAW3ELW8</accession>
<dbReference type="EMBL" id="JQOH01000002">
    <property type="protein sequence ID" value="KGA30101.1"/>
    <property type="molecule type" value="Genomic_DNA"/>
</dbReference>
<comment type="caution">
    <text evidence="1">The sequence shown here is derived from an EMBL/GenBank/DDBJ whole genome shotgun (WGS) entry which is preliminary data.</text>
</comment>
<dbReference type="EMBL" id="JQHP01000001">
    <property type="protein sequence ID" value="KFX09899.1"/>
    <property type="molecule type" value="Genomic_DNA"/>
</dbReference>